<keyword evidence="1" id="KW-0004">4Fe-4S</keyword>
<gene>
    <name evidence="8" type="ORF">HK107_08635</name>
</gene>
<evidence type="ECO:0000256" key="4">
    <source>
        <dbReference type="ARBA" id="ARBA00022691"/>
    </source>
</evidence>
<dbReference type="PROSITE" id="PS01230">
    <property type="entry name" value="TRMA_1"/>
    <property type="match status" value="1"/>
</dbReference>
<keyword evidence="5" id="KW-0411">Iron-sulfur</keyword>
<dbReference type="GO" id="GO:0051539">
    <property type="term" value="F:4 iron, 4 sulfur cluster binding"/>
    <property type="evidence" value="ECO:0007669"/>
    <property type="project" value="UniProtKB-KW"/>
</dbReference>
<keyword evidence="4 6" id="KW-0949">S-adenosyl-L-methionine</keyword>
<protein>
    <submittedName>
        <fullName evidence="8">Class I SAM-dependent RNA methyltransferase</fullName>
    </submittedName>
</protein>
<dbReference type="InterPro" id="IPR030390">
    <property type="entry name" value="MeTrfase_TrmA_AS"/>
</dbReference>
<evidence type="ECO:0000313" key="8">
    <source>
        <dbReference type="EMBL" id="NNU16384.1"/>
    </source>
</evidence>
<dbReference type="Pfam" id="PF05958">
    <property type="entry name" value="tRNA_U5-meth_tr"/>
    <property type="match status" value="1"/>
</dbReference>
<proteinExistence type="inferred from homology"/>
<keyword evidence="1" id="KW-0479">Metal-binding</keyword>
<feature type="binding site" evidence="6">
    <location>
        <position position="254"/>
    </location>
    <ligand>
        <name>S-adenosyl-L-methionine</name>
        <dbReference type="ChEBI" id="CHEBI:59789"/>
    </ligand>
</feature>
<evidence type="ECO:0000313" key="9">
    <source>
        <dbReference type="Proteomes" id="UP000536835"/>
    </source>
</evidence>
<dbReference type="InterPro" id="IPR010280">
    <property type="entry name" value="U5_MeTrfase_fam"/>
</dbReference>
<evidence type="ECO:0000256" key="2">
    <source>
        <dbReference type="ARBA" id="ARBA00022603"/>
    </source>
</evidence>
<keyword evidence="1" id="KW-0408">Iron</keyword>
<keyword evidence="9" id="KW-1185">Reference proteome</keyword>
<dbReference type="GO" id="GO:0070041">
    <property type="term" value="F:rRNA (uridine-C5-)-methyltransferase activity"/>
    <property type="evidence" value="ECO:0007669"/>
    <property type="project" value="TreeGrafter"/>
</dbReference>
<comment type="similarity">
    <text evidence="6">Belongs to the class I-like SAM-binding methyltransferase superfamily. RNA M5U methyltransferase family.</text>
</comment>
<dbReference type="InterPro" id="IPR012340">
    <property type="entry name" value="NA-bd_OB-fold"/>
</dbReference>
<dbReference type="EMBL" id="JABFCX010000002">
    <property type="protein sequence ID" value="NNU16384.1"/>
    <property type="molecule type" value="Genomic_DNA"/>
</dbReference>
<dbReference type="PANTHER" id="PTHR11061:SF49">
    <property type="entry name" value="23S RRNA (URACIL(1939)-C(5))-METHYLTRANSFERASE RLMD"/>
    <property type="match status" value="1"/>
</dbReference>
<sequence length="421" mass="45428">MRPRRPTKRRRLKTEVRKLTVERLNAAGEGLAGDIRVPFALPGEEITATVEGGLARVKERHTDAPSRTKAPCKHFGLPGDGCGGCSLQHMGDEDALALKEDQLLRAVRSVYPDAEISATHRSPPRSRRRAKIAVRPEAAGFYRKAARTIVPLTECHVLRPELFAMLGPLRELSRKLGKPFEAQVTITGDGLDADLQGLDVAELELPQHEALAEFSESQSLARLSLEGSTVAERRPPTVRLGGIETQLPHGVFLQATEEGEAALVQEVLAATQGYDRVADLFSGMGTFALPISQHAEVYAADAQGPAIVSLDLAVKATERAITAEARDLFKRPVMAKDLAAYSAIVFDPPRAGAREQAPEIAGSGAARIVAVSCNPQTLARDLRHFAATYDLTRLVLVDQFGWSPHVEAVAVLDRRSDGTGG</sequence>
<feature type="binding site" evidence="6">
    <location>
        <position position="281"/>
    </location>
    <ligand>
        <name>S-adenosyl-L-methionine</name>
        <dbReference type="ChEBI" id="CHEBI:59789"/>
    </ligand>
</feature>
<feature type="active site" description="Nucleophile" evidence="6">
    <location>
        <position position="373"/>
    </location>
</feature>
<dbReference type="RefSeq" id="WP_173198559.1">
    <property type="nucleotide sequence ID" value="NZ_JABFCX010000002.1"/>
</dbReference>
<keyword evidence="2 6" id="KW-0489">Methyltransferase</keyword>
<accession>A0A7Y3RLU0</accession>
<feature type="active site" evidence="7">
    <location>
        <position position="373"/>
    </location>
</feature>
<evidence type="ECO:0000256" key="6">
    <source>
        <dbReference type="PROSITE-ProRule" id="PRU01024"/>
    </source>
</evidence>
<dbReference type="Proteomes" id="UP000536835">
    <property type="component" value="Unassembled WGS sequence"/>
</dbReference>
<dbReference type="Gene3D" id="3.40.50.150">
    <property type="entry name" value="Vaccinia Virus protein VP39"/>
    <property type="match status" value="1"/>
</dbReference>
<dbReference type="PANTHER" id="PTHR11061">
    <property type="entry name" value="RNA M5U METHYLTRANSFERASE"/>
    <property type="match status" value="1"/>
</dbReference>
<name>A0A7Y3RLU0_9PROT</name>
<reference evidence="8 9" key="1">
    <citation type="submission" date="2020-05" db="EMBL/GenBank/DDBJ databases">
        <title>Parvularcula mediterraneae sp. nov., isolated from polypropylene straw from shallow seawater of the seashore of Laganas in Zakynthos island, Greece.</title>
        <authorList>
            <person name="Szabo I."/>
            <person name="Al-Omari J."/>
            <person name="Rado J."/>
            <person name="Szerdahelyi G.S."/>
        </authorList>
    </citation>
    <scope>NUCLEOTIDE SEQUENCE [LARGE SCALE GENOMIC DNA]</scope>
    <source>
        <strain evidence="8 9">ZS-1/3</strain>
    </source>
</reference>
<evidence type="ECO:0000256" key="3">
    <source>
        <dbReference type="ARBA" id="ARBA00022679"/>
    </source>
</evidence>
<dbReference type="SUPFAM" id="SSF53335">
    <property type="entry name" value="S-adenosyl-L-methionine-dependent methyltransferases"/>
    <property type="match status" value="1"/>
</dbReference>
<organism evidence="8 9">
    <name type="scientific">Parvularcula mediterranea</name>
    <dbReference type="NCBI Taxonomy" id="2732508"/>
    <lineage>
        <taxon>Bacteria</taxon>
        <taxon>Pseudomonadati</taxon>
        <taxon>Pseudomonadota</taxon>
        <taxon>Alphaproteobacteria</taxon>
        <taxon>Parvularculales</taxon>
        <taxon>Parvularculaceae</taxon>
        <taxon>Parvularcula</taxon>
    </lineage>
</organism>
<dbReference type="InterPro" id="IPR029063">
    <property type="entry name" value="SAM-dependent_MTases_sf"/>
</dbReference>
<dbReference type="AlphaFoldDB" id="A0A7Y3RLU0"/>
<feature type="binding site" evidence="6">
    <location>
        <position position="347"/>
    </location>
    <ligand>
        <name>S-adenosyl-L-methionine</name>
        <dbReference type="ChEBI" id="CHEBI:59789"/>
    </ligand>
</feature>
<evidence type="ECO:0000256" key="7">
    <source>
        <dbReference type="PROSITE-ProRule" id="PRU10015"/>
    </source>
</evidence>
<keyword evidence="3 6" id="KW-0808">Transferase</keyword>
<dbReference type="GO" id="GO:0070475">
    <property type="term" value="P:rRNA base methylation"/>
    <property type="evidence" value="ECO:0007669"/>
    <property type="project" value="TreeGrafter"/>
</dbReference>
<evidence type="ECO:0000256" key="5">
    <source>
        <dbReference type="ARBA" id="ARBA00023014"/>
    </source>
</evidence>
<dbReference type="Gene3D" id="2.40.50.1070">
    <property type="match status" value="1"/>
</dbReference>
<feature type="binding site" evidence="6">
    <location>
        <position position="301"/>
    </location>
    <ligand>
        <name>S-adenosyl-L-methionine</name>
        <dbReference type="ChEBI" id="CHEBI:59789"/>
    </ligand>
</feature>
<dbReference type="Gene3D" id="2.40.50.140">
    <property type="entry name" value="Nucleic acid-binding proteins"/>
    <property type="match status" value="1"/>
</dbReference>
<comment type="caution">
    <text evidence="8">The sequence shown here is derived from an EMBL/GenBank/DDBJ whole genome shotgun (WGS) entry which is preliminary data.</text>
</comment>
<evidence type="ECO:0000256" key="1">
    <source>
        <dbReference type="ARBA" id="ARBA00022485"/>
    </source>
</evidence>
<dbReference type="PROSITE" id="PS51687">
    <property type="entry name" value="SAM_MT_RNA_M5U"/>
    <property type="match status" value="1"/>
</dbReference>